<dbReference type="GeneID" id="43581900"/>
<evidence type="ECO:0000256" key="7">
    <source>
        <dbReference type="ARBA" id="ARBA00023128"/>
    </source>
</evidence>
<keyword evidence="4" id="KW-0677">Repeat</keyword>
<dbReference type="InterPro" id="IPR018108">
    <property type="entry name" value="MCP_transmembrane"/>
</dbReference>
<keyword evidence="2 10" id="KW-0813">Transport</keyword>
<dbReference type="AlphaFoldDB" id="A0A5E8BI87"/>
<keyword evidence="13" id="KW-1185">Reference proteome</keyword>
<evidence type="ECO:0000256" key="5">
    <source>
        <dbReference type="ARBA" id="ARBA00022792"/>
    </source>
</evidence>
<dbReference type="EMBL" id="CABVLU010000002">
    <property type="protein sequence ID" value="VVT51396.1"/>
    <property type="molecule type" value="Genomic_DNA"/>
</dbReference>
<comment type="similarity">
    <text evidence="10">Belongs to the mitochondrial carrier (TC 2.A.29) family.</text>
</comment>
<dbReference type="PANTHER" id="PTHR24089">
    <property type="entry name" value="SOLUTE CARRIER FAMILY 25"/>
    <property type="match status" value="1"/>
</dbReference>
<dbReference type="PRINTS" id="PR00926">
    <property type="entry name" value="MITOCARRIER"/>
</dbReference>
<evidence type="ECO:0000313" key="13">
    <source>
        <dbReference type="Proteomes" id="UP000398389"/>
    </source>
</evidence>
<evidence type="ECO:0000256" key="8">
    <source>
        <dbReference type="ARBA" id="ARBA00023136"/>
    </source>
</evidence>
<organism evidence="12 13">
    <name type="scientific">Magnusiomyces paraingens</name>
    <dbReference type="NCBI Taxonomy" id="2606893"/>
    <lineage>
        <taxon>Eukaryota</taxon>
        <taxon>Fungi</taxon>
        <taxon>Dikarya</taxon>
        <taxon>Ascomycota</taxon>
        <taxon>Saccharomycotina</taxon>
        <taxon>Dipodascomycetes</taxon>
        <taxon>Dipodascales</taxon>
        <taxon>Dipodascaceae</taxon>
        <taxon>Magnusiomyces</taxon>
    </lineage>
</organism>
<comment type="subcellular location">
    <subcellularLocation>
        <location evidence="1">Mitochondrion inner membrane</location>
        <topology evidence="1">Multi-pass membrane protein</topology>
    </subcellularLocation>
</comment>
<evidence type="ECO:0000256" key="4">
    <source>
        <dbReference type="ARBA" id="ARBA00022737"/>
    </source>
</evidence>
<evidence type="ECO:0000313" key="12">
    <source>
        <dbReference type="EMBL" id="VVT51396.1"/>
    </source>
</evidence>
<evidence type="ECO:0000256" key="11">
    <source>
        <dbReference type="SAM" id="MobiDB-lite"/>
    </source>
</evidence>
<keyword evidence="5" id="KW-0999">Mitochondrion inner membrane</keyword>
<keyword evidence="6" id="KW-1133">Transmembrane helix</keyword>
<dbReference type="RefSeq" id="XP_031853691.1">
    <property type="nucleotide sequence ID" value="XM_031997800.1"/>
</dbReference>
<feature type="repeat" description="Solcar" evidence="9">
    <location>
        <begin position="294"/>
        <end position="390"/>
    </location>
</feature>
<reference evidence="12 13" key="1">
    <citation type="submission" date="2019-09" db="EMBL/GenBank/DDBJ databases">
        <authorList>
            <person name="Brejova B."/>
        </authorList>
    </citation>
    <scope>NUCLEOTIDE SEQUENCE [LARGE SCALE GENOMIC DNA]</scope>
</reference>
<proteinExistence type="inferred from homology"/>
<accession>A0A5E8BI87</accession>
<feature type="region of interest" description="Disordered" evidence="11">
    <location>
        <begin position="27"/>
        <end position="48"/>
    </location>
</feature>
<dbReference type="OrthoDB" id="18574at2759"/>
<dbReference type="InterPro" id="IPR023395">
    <property type="entry name" value="MCP_dom_sf"/>
</dbReference>
<feature type="repeat" description="Solcar" evidence="9">
    <location>
        <begin position="162"/>
        <end position="251"/>
    </location>
</feature>
<evidence type="ECO:0000256" key="1">
    <source>
        <dbReference type="ARBA" id="ARBA00004448"/>
    </source>
</evidence>
<keyword evidence="8 9" id="KW-0472">Membrane</keyword>
<feature type="repeat" description="Solcar" evidence="9">
    <location>
        <begin position="74"/>
        <end position="153"/>
    </location>
</feature>
<evidence type="ECO:0000256" key="6">
    <source>
        <dbReference type="ARBA" id="ARBA00022989"/>
    </source>
</evidence>
<evidence type="ECO:0008006" key="14">
    <source>
        <dbReference type="Google" id="ProtNLM"/>
    </source>
</evidence>
<dbReference type="InterPro" id="IPR002067">
    <property type="entry name" value="MCP"/>
</dbReference>
<evidence type="ECO:0000256" key="10">
    <source>
        <dbReference type="RuleBase" id="RU000488"/>
    </source>
</evidence>
<feature type="compositionally biased region" description="Low complexity" evidence="11">
    <location>
        <begin position="28"/>
        <end position="48"/>
    </location>
</feature>
<evidence type="ECO:0000256" key="9">
    <source>
        <dbReference type="PROSITE-ProRule" id="PRU00282"/>
    </source>
</evidence>
<dbReference type="GO" id="GO:0005743">
    <property type="term" value="C:mitochondrial inner membrane"/>
    <property type="evidence" value="ECO:0007669"/>
    <property type="project" value="UniProtKB-SubCell"/>
</dbReference>
<protein>
    <recommendedName>
        <fullName evidence="14">Mitochondrial thiamine pyrophosphate carrier 1</fullName>
    </recommendedName>
</protein>
<dbReference type="PROSITE" id="PS50920">
    <property type="entry name" value="SOLCAR"/>
    <property type="match status" value="3"/>
</dbReference>
<keyword evidence="3 9" id="KW-0812">Transmembrane</keyword>
<dbReference type="SUPFAM" id="SSF103506">
    <property type="entry name" value="Mitochondrial carrier"/>
    <property type="match status" value="1"/>
</dbReference>
<gene>
    <name evidence="12" type="ORF">SAPINGB_P003082</name>
</gene>
<name>A0A5E8BI87_9ASCO</name>
<evidence type="ECO:0000256" key="2">
    <source>
        <dbReference type="ARBA" id="ARBA00022448"/>
    </source>
</evidence>
<dbReference type="Proteomes" id="UP000398389">
    <property type="component" value="Unassembled WGS sequence"/>
</dbReference>
<sequence length="402" mass="43689">MSSSSPSSQKINLPAISSKDMAAGLAVSATQNSAAAGSSSQQTPPRTITNINNINNNNLKQQDQTTGSLDKNRVVPFESTVSGAVAGLVSRLQLEVNSNSPTHGTGRRIFNKLKSIAYQEGFTALFKGNVPAEILYIAYGAAQFTTYRWTSNMLATALPNTSDSAKSFASGATSACVATTLTYPFDLLRTRFAVQATPGNPKVYTSLYQAIRQIYHLEGVSGFYRGVAPAVLTMVPYMGLFFMSYEKLSQGLIYILPSTQSLSNIDKTNNNTTTTTTTTASIPKFTITSLKTLVANSHEAIAGLLAGIFAKTALFPFDVVRKRLQVQGPTREKYLSGTIPKYPRNPFVTAIMILRQEGVFGLYKGLFVSIIKSAPASAVTMWTYEHTLEYMRKLKQDGYITY</sequence>
<keyword evidence="7" id="KW-0496">Mitochondrion</keyword>
<dbReference type="GO" id="GO:0055085">
    <property type="term" value="P:transmembrane transport"/>
    <property type="evidence" value="ECO:0007669"/>
    <property type="project" value="InterPro"/>
</dbReference>
<dbReference type="Pfam" id="PF00153">
    <property type="entry name" value="Mito_carr"/>
    <property type="match status" value="3"/>
</dbReference>
<evidence type="ECO:0000256" key="3">
    <source>
        <dbReference type="ARBA" id="ARBA00022692"/>
    </source>
</evidence>
<dbReference type="Gene3D" id="1.50.40.10">
    <property type="entry name" value="Mitochondrial carrier domain"/>
    <property type="match status" value="1"/>
</dbReference>